<protein>
    <submittedName>
        <fullName evidence="1">Uncharacterized protein</fullName>
    </submittedName>
</protein>
<keyword evidence="2" id="KW-1185">Reference proteome</keyword>
<reference evidence="2" key="1">
    <citation type="journal article" date="2019" name="Int. J. Syst. Evol. Microbiol.">
        <title>The Global Catalogue of Microorganisms (GCM) 10K type strain sequencing project: providing services to taxonomists for standard genome sequencing and annotation.</title>
        <authorList>
            <consortium name="The Broad Institute Genomics Platform"/>
            <consortium name="The Broad Institute Genome Sequencing Center for Infectious Disease"/>
            <person name="Wu L."/>
            <person name="Ma J."/>
        </authorList>
    </citation>
    <scope>NUCLEOTIDE SEQUENCE [LARGE SCALE GENOMIC DNA]</scope>
    <source>
        <strain evidence="2">JCM 5067</strain>
    </source>
</reference>
<gene>
    <name evidence="1" type="ORF">GCM10010394_00510</name>
</gene>
<name>A0ABP3Q093_9ACTN</name>
<dbReference type="Proteomes" id="UP001500668">
    <property type="component" value="Unassembled WGS sequence"/>
</dbReference>
<organism evidence="1 2">
    <name type="scientific">Streptomyces crystallinus</name>
    <dbReference type="NCBI Taxonomy" id="68191"/>
    <lineage>
        <taxon>Bacteria</taxon>
        <taxon>Bacillati</taxon>
        <taxon>Actinomycetota</taxon>
        <taxon>Actinomycetes</taxon>
        <taxon>Kitasatosporales</taxon>
        <taxon>Streptomycetaceae</taxon>
        <taxon>Streptomyces</taxon>
    </lineage>
</organism>
<accession>A0ABP3Q093</accession>
<evidence type="ECO:0000313" key="2">
    <source>
        <dbReference type="Proteomes" id="UP001500668"/>
    </source>
</evidence>
<proteinExistence type="predicted"/>
<dbReference type="EMBL" id="BAAACA010000001">
    <property type="protein sequence ID" value="GAA0575945.1"/>
    <property type="molecule type" value="Genomic_DNA"/>
</dbReference>
<dbReference type="RefSeq" id="WP_344068141.1">
    <property type="nucleotide sequence ID" value="NZ_BAAACA010000001.1"/>
</dbReference>
<comment type="caution">
    <text evidence="1">The sequence shown here is derived from an EMBL/GenBank/DDBJ whole genome shotgun (WGS) entry which is preliminary data.</text>
</comment>
<sequence length="57" mass="6560">MTIPLRIAALRCVFSDMAAVYLRNLTEPDVDLNRGALNGERDQKTLEYMIRGVVRHR</sequence>
<evidence type="ECO:0000313" key="1">
    <source>
        <dbReference type="EMBL" id="GAA0575945.1"/>
    </source>
</evidence>